<evidence type="ECO:0000313" key="2">
    <source>
        <dbReference type="EMBL" id="EER07476.1"/>
    </source>
</evidence>
<accession>C5L7L4</accession>
<sequence length="302" mass="33606">MAKREKKGVVEKTDSKSSGNLDRQYEEAEALCDVFGPEGGFLWLNRPDTEEDGEMAYSVTVKSLSPSTPLTAVFIITNPVGYPGNTKDLPEILAVEGSEAVAKRLGELSKKALVTVESELKEGYEFPLLAALEGVRQLLTEIGSGGEKEEKAVGASKETTIDDTSVEDILKSEPTVLGRRMLGIVHIRNKEHMKYCKKLANEWNLGGMGNPNAIVIEGDERLCIKYTDIMIHYIKKVTVRGEEQIPVPKGEKMDDLRALPKHFEFVKIDEMEKIAKLCRDHGLEELFLTYLKVYGGRQSSKK</sequence>
<dbReference type="AlphaFoldDB" id="C5L7L4"/>
<name>C5L7L4_PERM5</name>
<dbReference type="CDD" id="cd24163">
    <property type="entry name" value="RWDD2_C"/>
    <property type="match status" value="1"/>
</dbReference>
<evidence type="ECO:0008006" key="4">
    <source>
        <dbReference type="Google" id="ProtNLM"/>
    </source>
</evidence>
<dbReference type="PANTHER" id="PTHR15955:SF8">
    <property type="entry name" value="RWD DOMAIN-CONTAINING PROTEIN 2B-RELATED"/>
    <property type="match status" value="1"/>
</dbReference>
<dbReference type="OMA" id="WQLREGY"/>
<dbReference type="EMBL" id="GG679899">
    <property type="protein sequence ID" value="EER07476.1"/>
    <property type="molecule type" value="Genomic_DNA"/>
</dbReference>
<organism evidence="3">
    <name type="scientific">Perkinsus marinus (strain ATCC 50983 / TXsc)</name>
    <dbReference type="NCBI Taxonomy" id="423536"/>
    <lineage>
        <taxon>Eukaryota</taxon>
        <taxon>Sar</taxon>
        <taxon>Alveolata</taxon>
        <taxon>Perkinsozoa</taxon>
        <taxon>Perkinsea</taxon>
        <taxon>Perkinsida</taxon>
        <taxon>Perkinsidae</taxon>
        <taxon>Perkinsus</taxon>
    </lineage>
</organism>
<dbReference type="RefSeq" id="XP_002775660.1">
    <property type="nucleotide sequence ID" value="XM_002775614.1"/>
</dbReference>
<gene>
    <name evidence="2" type="ORF">Pmar_PMAR020640</name>
</gene>
<protein>
    <recommendedName>
        <fullName evidence="4">RWD domain-containing protein</fullName>
    </recommendedName>
</protein>
<dbReference type="PANTHER" id="PTHR15955">
    <property type="entry name" value="RWD DOMAIN CONTAINING PROTEIN 2"/>
    <property type="match status" value="1"/>
</dbReference>
<evidence type="ECO:0000313" key="3">
    <source>
        <dbReference type="Proteomes" id="UP000007800"/>
    </source>
</evidence>
<keyword evidence="3" id="KW-1185">Reference proteome</keyword>
<evidence type="ECO:0000256" key="1">
    <source>
        <dbReference type="SAM" id="MobiDB-lite"/>
    </source>
</evidence>
<dbReference type="OrthoDB" id="432412at2759"/>
<dbReference type="Proteomes" id="UP000007800">
    <property type="component" value="Unassembled WGS sequence"/>
</dbReference>
<reference evidence="2 3" key="1">
    <citation type="submission" date="2008-07" db="EMBL/GenBank/DDBJ databases">
        <authorList>
            <person name="El-Sayed N."/>
            <person name="Caler E."/>
            <person name="Inman J."/>
            <person name="Amedeo P."/>
            <person name="Hass B."/>
            <person name="Wortman J."/>
        </authorList>
    </citation>
    <scope>NUCLEOTIDE SEQUENCE [LARGE SCALE GENOMIC DNA]</scope>
    <source>
        <strain evidence="3">ATCC 50983 / TXsc</strain>
    </source>
</reference>
<dbReference type="GeneID" id="9041449"/>
<dbReference type="InParanoid" id="C5L7L4"/>
<dbReference type="InterPro" id="IPR059181">
    <property type="entry name" value="RWDD2A-B_C"/>
</dbReference>
<proteinExistence type="predicted"/>
<feature type="region of interest" description="Disordered" evidence="1">
    <location>
        <begin position="1"/>
        <end position="23"/>
    </location>
</feature>
<dbReference type="InterPro" id="IPR017359">
    <property type="entry name" value="Phi-like"/>
</dbReference>